<accession>A0A0W8ICK7</accession>
<sequence>MHAVTRVEIVEAVQHAFQLTAQPTVPQDLVTAATDSGARPAVITALQGLDEDLQFRRLRELWEHFPQMPINAVELD</sequence>
<dbReference type="STRING" id="317018.AVL63_03930"/>
<evidence type="ECO:0000313" key="2">
    <source>
        <dbReference type="Proteomes" id="UP000054023"/>
    </source>
</evidence>
<dbReference type="OrthoDB" id="3698093at2"/>
<keyword evidence="2" id="KW-1185">Reference proteome</keyword>
<evidence type="ECO:0000313" key="1">
    <source>
        <dbReference type="EMBL" id="KUG57691.1"/>
    </source>
</evidence>
<dbReference type="RefSeq" id="WP_058888928.1">
    <property type="nucleotide sequence ID" value="NZ_LQBM01000004.1"/>
</dbReference>
<name>A0A0W8ICK7_9MICC</name>
<organism evidence="1 2">
    <name type="scientific">Nesterenkonia jeotgali</name>
    <dbReference type="NCBI Taxonomy" id="317018"/>
    <lineage>
        <taxon>Bacteria</taxon>
        <taxon>Bacillati</taxon>
        <taxon>Actinomycetota</taxon>
        <taxon>Actinomycetes</taxon>
        <taxon>Micrococcales</taxon>
        <taxon>Micrococcaceae</taxon>
        <taxon>Nesterenkonia</taxon>
    </lineage>
</organism>
<dbReference type="Proteomes" id="UP000054023">
    <property type="component" value="Unassembled WGS sequence"/>
</dbReference>
<proteinExistence type="predicted"/>
<protein>
    <submittedName>
        <fullName evidence="1">Uncharacterized protein</fullName>
    </submittedName>
</protein>
<reference evidence="2" key="1">
    <citation type="submission" date="2015-12" db="EMBL/GenBank/DDBJ databases">
        <authorList>
            <person name="Nair G.R."/>
            <person name="Kaur G."/>
            <person name="Mayilraj S."/>
        </authorList>
    </citation>
    <scope>NUCLEOTIDE SEQUENCE [LARGE SCALE GENOMIC DNA]</scope>
    <source>
        <strain evidence="2">CD08_7</strain>
    </source>
</reference>
<dbReference type="AlphaFoldDB" id="A0A0W8ICK7"/>
<dbReference type="EMBL" id="LQBM01000004">
    <property type="protein sequence ID" value="KUG57691.1"/>
    <property type="molecule type" value="Genomic_DNA"/>
</dbReference>
<comment type="caution">
    <text evidence="1">The sequence shown here is derived from an EMBL/GenBank/DDBJ whole genome shotgun (WGS) entry which is preliminary data.</text>
</comment>
<gene>
    <name evidence="1" type="ORF">AVL63_03930</name>
</gene>